<feature type="compositionally biased region" description="Basic and acidic residues" evidence="1">
    <location>
        <begin position="263"/>
        <end position="291"/>
    </location>
</feature>
<name>A0AAD5RU89_9PEZI</name>
<reference evidence="2" key="1">
    <citation type="submission" date="2022-07" db="EMBL/GenBank/DDBJ databases">
        <title>Draft genome sequence of Zalerion maritima ATCC 34329, a (micro)plastics degrading marine fungus.</title>
        <authorList>
            <person name="Paco A."/>
            <person name="Goncalves M.F.M."/>
            <person name="Rocha-Santos T.A.P."/>
            <person name="Alves A."/>
        </authorList>
    </citation>
    <scope>NUCLEOTIDE SEQUENCE</scope>
    <source>
        <strain evidence="2">ATCC 34329</strain>
    </source>
</reference>
<sequence length="429" mass="48989">MVSPGEGSRRRRAAPPFVATGGGSVHPGYDHPSDSEDSISSMSGPGSSTKGHSQPEPAPPVIDIGKRRRIKEAQKLERDREYRRRPERDAADMGRRQSYVRTSGRDHRHRAGTPPSTAYKAEETGAREHRHRHRRSAPPPTPRGAAYEYAKGLSHRPHRGGRESKDVPRGPVVVDLPPHLQAQPEAHPIPSEAGEGEGDSGVHATDTDKGAAFADAPDEVVVTEEPPTPLHGYDRPKRRKRASRPVDGYGAEMPRERPRRGDRRKERGDKHHDRYRDRDSKYRHGEGDKYGYHHYRHGEKYREGDREKRHRRRRTTNGDEYYFKDGEVGATTHASRRERRRRSAPEGEYYYQDGDLTNIVRDPKEVGGEDAEPPLAGTSDETRRRRRKRQRRSAEMEGEYRRERKKKDGGPKEYLTGLMKKVRLIIMGY</sequence>
<evidence type="ECO:0000313" key="2">
    <source>
        <dbReference type="EMBL" id="KAJ2904264.1"/>
    </source>
</evidence>
<feature type="region of interest" description="Disordered" evidence="1">
    <location>
        <begin position="1"/>
        <end position="414"/>
    </location>
</feature>
<evidence type="ECO:0000256" key="1">
    <source>
        <dbReference type="SAM" id="MobiDB-lite"/>
    </source>
</evidence>
<dbReference type="Proteomes" id="UP001201980">
    <property type="component" value="Unassembled WGS sequence"/>
</dbReference>
<gene>
    <name evidence="2" type="ORF">MKZ38_008475</name>
</gene>
<protein>
    <submittedName>
        <fullName evidence="2">Uncharacterized protein</fullName>
    </submittedName>
</protein>
<feature type="compositionally biased region" description="Basic and acidic residues" evidence="1">
    <location>
        <begin position="392"/>
        <end position="411"/>
    </location>
</feature>
<keyword evidence="3" id="KW-1185">Reference proteome</keyword>
<dbReference type="AlphaFoldDB" id="A0AAD5RU89"/>
<evidence type="ECO:0000313" key="3">
    <source>
        <dbReference type="Proteomes" id="UP001201980"/>
    </source>
</evidence>
<feature type="compositionally biased region" description="Basic and acidic residues" evidence="1">
    <location>
        <begin position="71"/>
        <end position="95"/>
    </location>
</feature>
<feature type="compositionally biased region" description="Basic and acidic residues" evidence="1">
    <location>
        <begin position="298"/>
        <end position="307"/>
    </location>
</feature>
<accession>A0AAD5RU89</accession>
<dbReference type="EMBL" id="JAKWBI020000058">
    <property type="protein sequence ID" value="KAJ2904264.1"/>
    <property type="molecule type" value="Genomic_DNA"/>
</dbReference>
<organism evidence="2 3">
    <name type="scientific">Zalerion maritima</name>
    <dbReference type="NCBI Taxonomy" id="339359"/>
    <lineage>
        <taxon>Eukaryota</taxon>
        <taxon>Fungi</taxon>
        <taxon>Dikarya</taxon>
        <taxon>Ascomycota</taxon>
        <taxon>Pezizomycotina</taxon>
        <taxon>Sordariomycetes</taxon>
        <taxon>Lulworthiomycetidae</taxon>
        <taxon>Lulworthiales</taxon>
        <taxon>Lulworthiaceae</taxon>
        <taxon>Zalerion</taxon>
    </lineage>
</organism>
<comment type="caution">
    <text evidence="2">The sequence shown here is derived from an EMBL/GenBank/DDBJ whole genome shotgun (WGS) entry which is preliminary data.</text>
</comment>
<proteinExistence type="predicted"/>
<feature type="compositionally biased region" description="Low complexity" evidence="1">
    <location>
        <begin position="38"/>
        <end position="48"/>
    </location>
</feature>